<proteinExistence type="predicted"/>
<dbReference type="CDD" id="cd23659">
    <property type="entry name" value="USP_At3g01520-like"/>
    <property type="match status" value="1"/>
</dbReference>
<evidence type="ECO:0000313" key="4">
    <source>
        <dbReference type="Proteomes" id="UP000193719"/>
    </source>
</evidence>
<dbReference type="InterPro" id="IPR006016">
    <property type="entry name" value="UspA"/>
</dbReference>
<dbReference type="InterPro" id="IPR006015">
    <property type="entry name" value="Universal_stress_UspA"/>
</dbReference>
<organism evidence="3 4">
    <name type="scientific">Piromyces finnis</name>
    <dbReference type="NCBI Taxonomy" id="1754191"/>
    <lineage>
        <taxon>Eukaryota</taxon>
        <taxon>Fungi</taxon>
        <taxon>Fungi incertae sedis</taxon>
        <taxon>Chytridiomycota</taxon>
        <taxon>Chytridiomycota incertae sedis</taxon>
        <taxon>Neocallimastigomycetes</taxon>
        <taxon>Neocallimastigales</taxon>
        <taxon>Neocallimastigaceae</taxon>
        <taxon>Piromyces</taxon>
    </lineage>
</organism>
<dbReference type="Pfam" id="PF00582">
    <property type="entry name" value="Usp"/>
    <property type="match status" value="1"/>
</dbReference>
<dbReference type="Proteomes" id="UP000193719">
    <property type="component" value="Unassembled WGS sequence"/>
</dbReference>
<dbReference type="STRING" id="1754191.A0A1Y1VCS0"/>
<feature type="coiled-coil region" evidence="1">
    <location>
        <begin position="92"/>
        <end position="119"/>
    </location>
</feature>
<dbReference type="EMBL" id="MCFH01000014">
    <property type="protein sequence ID" value="ORX52967.1"/>
    <property type="molecule type" value="Genomic_DNA"/>
</dbReference>
<accession>A0A1Y1VCS0</accession>
<reference evidence="3 4" key="2">
    <citation type="submission" date="2016-08" db="EMBL/GenBank/DDBJ databases">
        <title>Pervasive Adenine N6-methylation of Active Genes in Fungi.</title>
        <authorList>
            <consortium name="DOE Joint Genome Institute"/>
            <person name="Mondo S.J."/>
            <person name="Dannebaum R.O."/>
            <person name="Kuo R.C."/>
            <person name="Labutti K."/>
            <person name="Haridas S."/>
            <person name="Kuo A."/>
            <person name="Salamov A."/>
            <person name="Ahrendt S.R."/>
            <person name="Lipzen A."/>
            <person name="Sullivan W."/>
            <person name="Andreopoulos W.B."/>
            <person name="Clum A."/>
            <person name="Lindquist E."/>
            <person name="Daum C."/>
            <person name="Ramamoorthy G.K."/>
            <person name="Gryganskyi A."/>
            <person name="Culley D."/>
            <person name="Magnuson J.K."/>
            <person name="James T.Y."/>
            <person name="O'Malley M.A."/>
            <person name="Stajich J.E."/>
            <person name="Spatafora J.W."/>
            <person name="Visel A."/>
            <person name="Grigoriev I.V."/>
        </authorList>
    </citation>
    <scope>NUCLEOTIDE SEQUENCE [LARGE SCALE GENOMIC DNA]</scope>
    <source>
        <strain evidence="4">finn</strain>
    </source>
</reference>
<dbReference type="SUPFAM" id="SSF52402">
    <property type="entry name" value="Adenine nucleotide alpha hydrolases-like"/>
    <property type="match status" value="1"/>
</dbReference>
<keyword evidence="4" id="KW-1185">Reference proteome</keyword>
<dbReference type="Gene3D" id="3.40.50.620">
    <property type="entry name" value="HUPs"/>
    <property type="match status" value="1"/>
</dbReference>
<sequence length="190" mass="21467">METNSNNNNNSTNMEIIPNKRRILFGVDFSQCTAKALEYAFEHILRNEDKLIMMAVGKRSWSNTSDYFSLSGISPISVNNVFQGTKWQNQESSLKQEEINTKERALENMEDLVRIALKKCSCPKTIDCVFEYAWGDPGQILCEMANKKKADMLILGANGKTYMQGLILGSVSNYCLSHCNVPVIVIRQPQ</sequence>
<keyword evidence="3" id="KW-0378">Hydrolase</keyword>
<comment type="caution">
    <text evidence="3">The sequence shown here is derived from an EMBL/GenBank/DDBJ whole genome shotgun (WGS) entry which is preliminary data.</text>
</comment>
<keyword evidence="1" id="KW-0175">Coiled coil</keyword>
<dbReference type="PANTHER" id="PTHR46100">
    <property type="entry name" value="IMP2'P"/>
    <property type="match status" value="1"/>
</dbReference>
<reference evidence="3 4" key="1">
    <citation type="submission" date="2016-08" db="EMBL/GenBank/DDBJ databases">
        <title>Genomes of anaerobic fungi encode conserved fungal cellulosomes for biomass hydrolysis.</title>
        <authorList>
            <consortium name="DOE Joint Genome Institute"/>
            <person name="Haitjema C.H."/>
            <person name="Gilmore S.P."/>
            <person name="Henske J.K."/>
            <person name="Solomon K.V."/>
            <person name="De Groot R."/>
            <person name="Kuo A."/>
            <person name="Mondo S.J."/>
            <person name="Salamov A.A."/>
            <person name="Labutti K."/>
            <person name="Zhao Z."/>
            <person name="Chiniquy J."/>
            <person name="Barry K."/>
            <person name="Brewer H.M."/>
            <person name="Purvine S.O."/>
            <person name="Wright A.T."/>
            <person name="Boxma B."/>
            <person name="Van Alen T."/>
            <person name="Hackstein J.H."/>
            <person name="Baker S.E."/>
            <person name="Grigoriev I.V."/>
            <person name="O'Malley M.A."/>
        </authorList>
    </citation>
    <scope>NUCLEOTIDE SEQUENCE [LARGE SCALE GENOMIC DNA]</scope>
    <source>
        <strain evidence="4">finn</strain>
    </source>
</reference>
<evidence type="ECO:0000313" key="3">
    <source>
        <dbReference type="EMBL" id="ORX52967.1"/>
    </source>
</evidence>
<dbReference type="AlphaFoldDB" id="A0A1Y1VCS0"/>
<name>A0A1Y1VCS0_9FUNG</name>
<evidence type="ECO:0000256" key="1">
    <source>
        <dbReference type="SAM" id="Coils"/>
    </source>
</evidence>
<dbReference type="PRINTS" id="PR01438">
    <property type="entry name" value="UNVRSLSTRESS"/>
</dbReference>
<evidence type="ECO:0000259" key="2">
    <source>
        <dbReference type="Pfam" id="PF00582"/>
    </source>
</evidence>
<dbReference type="InterPro" id="IPR014729">
    <property type="entry name" value="Rossmann-like_a/b/a_fold"/>
</dbReference>
<feature type="domain" description="UspA" evidence="2">
    <location>
        <begin position="21"/>
        <end position="187"/>
    </location>
</feature>
<dbReference type="OrthoDB" id="843225at2759"/>
<dbReference type="PANTHER" id="PTHR46100:SF4">
    <property type="entry name" value="USPA DOMAIN-CONTAINING PROTEIN"/>
    <property type="match status" value="1"/>
</dbReference>
<dbReference type="GO" id="GO:0016787">
    <property type="term" value="F:hydrolase activity"/>
    <property type="evidence" value="ECO:0007669"/>
    <property type="project" value="UniProtKB-KW"/>
</dbReference>
<gene>
    <name evidence="3" type="ORF">BCR36DRAFT_403721</name>
</gene>
<protein>
    <submittedName>
        <fullName evidence="3">Adenine nucleotide alpha hydrolases-like protein</fullName>
    </submittedName>
</protein>